<dbReference type="Proteomes" id="UP000309997">
    <property type="component" value="Unassembled WGS sequence"/>
</dbReference>
<name>A0ACC4BQL7_POPAL</name>
<protein>
    <submittedName>
        <fullName evidence="1">Uncharacterized protein</fullName>
    </submittedName>
</protein>
<evidence type="ECO:0000313" key="1">
    <source>
        <dbReference type="EMBL" id="KAL3580895.1"/>
    </source>
</evidence>
<comment type="caution">
    <text evidence="1">The sequence shown here is derived from an EMBL/GenBank/DDBJ whole genome shotgun (WGS) entry which is preliminary data.</text>
</comment>
<evidence type="ECO:0000313" key="2">
    <source>
        <dbReference type="Proteomes" id="UP000309997"/>
    </source>
</evidence>
<dbReference type="EMBL" id="RCHU02000009">
    <property type="protein sequence ID" value="KAL3580895.1"/>
    <property type="molecule type" value="Genomic_DNA"/>
</dbReference>
<sequence>MGERNVVSWTSLLTGHAQNGLNVETMDLLLRMEFKMVIKNGFGAATFACNALINMNFESRKIRDGRGVFDGLKDKECWLVLDQMTLPILKSQPGVSPFVIHAQAIKSSHAKSPSVGNALLNAYVKRGNVDEASKVFQSTDEKDVAWSALISGYAQIGDTDGAIRIFVQMEKKGN</sequence>
<accession>A0ACC4BQL7</accession>
<gene>
    <name evidence="1" type="ORF">D5086_018730</name>
</gene>
<reference evidence="1 2" key="1">
    <citation type="journal article" date="2024" name="Plant Biotechnol. J.">
        <title>Genome and CRISPR/Cas9 system of a widespread forest tree (Populus alba) in the world.</title>
        <authorList>
            <person name="Liu Y.J."/>
            <person name="Jiang P.F."/>
            <person name="Han X.M."/>
            <person name="Li X.Y."/>
            <person name="Wang H.M."/>
            <person name="Wang Y.J."/>
            <person name="Wang X.X."/>
            <person name="Zeng Q.Y."/>
        </authorList>
    </citation>
    <scope>NUCLEOTIDE SEQUENCE [LARGE SCALE GENOMIC DNA]</scope>
    <source>
        <strain evidence="2">cv. PAL-ZL1</strain>
    </source>
</reference>
<proteinExistence type="predicted"/>
<organism evidence="1 2">
    <name type="scientific">Populus alba</name>
    <name type="common">White poplar</name>
    <dbReference type="NCBI Taxonomy" id="43335"/>
    <lineage>
        <taxon>Eukaryota</taxon>
        <taxon>Viridiplantae</taxon>
        <taxon>Streptophyta</taxon>
        <taxon>Embryophyta</taxon>
        <taxon>Tracheophyta</taxon>
        <taxon>Spermatophyta</taxon>
        <taxon>Magnoliopsida</taxon>
        <taxon>eudicotyledons</taxon>
        <taxon>Gunneridae</taxon>
        <taxon>Pentapetalae</taxon>
        <taxon>rosids</taxon>
        <taxon>fabids</taxon>
        <taxon>Malpighiales</taxon>
        <taxon>Salicaceae</taxon>
        <taxon>Saliceae</taxon>
        <taxon>Populus</taxon>
    </lineage>
</organism>
<keyword evidence="2" id="KW-1185">Reference proteome</keyword>